<evidence type="ECO:0000259" key="1">
    <source>
        <dbReference type="Pfam" id="PF13579"/>
    </source>
</evidence>
<dbReference type="PANTHER" id="PTHR12526">
    <property type="entry name" value="GLYCOSYLTRANSFERASE"/>
    <property type="match status" value="1"/>
</dbReference>
<evidence type="ECO:0000313" key="2">
    <source>
        <dbReference type="EMBL" id="HER94988.1"/>
    </source>
</evidence>
<protein>
    <submittedName>
        <fullName evidence="2">Glycosyltransferase</fullName>
    </submittedName>
</protein>
<dbReference type="Gene3D" id="3.40.50.2000">
    <property type="entry name" value="Glycogen Phosphorylase B"/>
    <property type="match status" value="2"/>
</dbReference>
<gene>
    <name evidence="2" type="ORF">ENO59_00485</name>
</gene>
<reference evidence="2" key="1">
    <citation type="journal article" date="2020" name="mSystems">
        <title>Genome- and Community-Level Interaction Insights into Carbon Utilization and Element Cycling Functions of Hydrothermarchaeota in Hydrothermal Sediment.</title>
        <authorList>
            <person name="Zhou Z."/>
            <person name="Liu Y."/>
            <person name="Xu W."/>
            <person name="Pan J."/>
            <person name="Luo Z.H."/>
            <person name="Li M."/>
        </authorList>
    </citation>
    <scope>NUCLEOTIDE SEQUENCE [LARGE SCALE GENOMIC DNA]</scope>
    <source>
        <strain evidence="2">SpSt-143</strain>
    </source>
</reference>
<dbReference type="EMBL" id="DSGB01000001">
    <property type="protein sequence ID" value="HER94988.1"/>
    <property type="molecule type" value="Genomic_DNA"/>
</dbReference>
<dbReference type="SUPFAM" id="SSF53756">
    <property type="entry name" value="UDP-Glycosyltransferase/glycogen phosphorylase"/>
    <property type="match status" value="1"/>
</dbReference>
<feature type="domain" description="Glycosyltransferase subfamily 4-like N-terminal" evidence="1">
    <location>
        <begin position="18"/>
        <end position="168"/>
    </location>
</feature>
<dbReference type="Pfam" id="PF13692">
    <property type="entry name" value="Glyco_trans_1_4"/>
    <property type="match status" value="1"/>
</dbReference>
<dbReference type="Pfam" id="PF13579">
    <property type="entry name" value="Glyco_trans_4_4"/>
    <property type="match status" value="1"/>
</dbReference>
<dbReference type="GO" id="GO:0016757">
    <property type="term" value="F:glycosyltransferase activity"/>
    <property type="evidence" value="ECO:0007669"/>
    <property type="project" value="TreeGrafter"/>
</dbReference>
<sequence length="379" mass="41883">MVGCDVCFALIGSVPHNSRALRQLRALVAMGLHVEVYAVAPPAELPIDLRTQAHYYPLPLPPGRGPRFFWKAHRAVFQAVRACRARVYHASDLFVLPALAKVARQHQGRLVFDARERYPYTPGTIGRPWAQRFWRALEAHYIRQVDLVLTVSEGLAIHLVRDYGIAPPLVLHNAPAEAARPDPEVSLRRRLQLPDQVVLFLFQGNLRPGRGCLLPLEVLPQVPRAVLVYLGDGPLAPVIRQRALVLGVADRVHVLPPVLPDALLSVTASADVGLVLLEDVCLNLRLSLPNKLFEYLAAGVPVLASNLPELRRVVETYQVGCIVDPRNADALAAAMRRLVEDVALRRQLAINTGTAFAAHSWAQGALRFQEAYRKLLCAT</sequence>
<comment type="caution">
    <text evidence="2">The sequence shown here is derived from an EMBL/GenBank/DDBJ whole genome shotgun (WGS) entry which is preliminary data.</text>
</comment>
<name>A0A7V2F5J0_RHOMR</name>
<proteinExistence type="predicted"/>
<dbReference type="PANTHER" id="PTHR12526:SF635">
    <property type="entry name" value="GLYCOSYL TRANSFERASE GROUP 1"/>
    <property type="match status" value="1"/>
</dbReference>
<organism evidence="2">
    <name type="scientific">Rhodothermus marinus</name>
    <name type="common">Rhodothermus obamensis</name>
    <dbReference type="NCBI Taxonomy" id="29549"/>
    <lineage>
        <taxon>Bacteria</taxon>
        <taxon>Pseudomonadati</taxon>
        <taxon>Rhodothermota</taxon>
        <taxon>Rhodothermia</taxon>
        <taxon>Rhodothermales</taxon>
        <taxon>Rhodothermaceae</taxon>
        <taxon>Rhodothermus</taxon>
    </lineage>
</organism>
<keyword evidence="2" id="KW-0808">Transferase</keyword>
<dbReference type="InterPro" id="IPR028098">
    <property type="entry name" value="Glyco_trans_4-like_N"/>
</dbReference>
<accession>A0A7V2F5J0</accession>
<dbReference type="AlphaFoldDB" id="A0A7V2F5J0"/>